<feature type="coiled-coil region" evidence="11">
    <location>
        <begin position="290"/>
        <end position="324"/>
    </location>
</feature>
<feature type="coiled-coil region" evidence="11">
    <location>
        <begin position="420"/>
        <end position="485"/>
    </location>
</feature>
<dbReference type="AlphaFoldDB" id="A0A915EHG8"/>
<keyword evidence="9" id="KW-0131">Cell cycle</keyword>
<dbReference type="Pfam" id="PF06470">
    <property type="entry name" value="SMC_hinge"/>
    <property type="match status" value="1"/>
</dbReference>
<evidence type="ECO:0000313" key="15">
    <source>
        <dbReference type="WBParaSite" id="jg5945"/>
    </source>
</evidence>
<feature type="compositionally biased region" description="Low complexity" evidence="12">
    <location>
        <begin position="966"/>
        <end position="981"/>
    </location>
</feature>
<feature type="domain" description="SMC hinge" evidence="13">
    <location>
        <begin position="515"/>
        <end position="634"/>
    </location>
</feature>
<evidence type="ECO:0000313" key="14">
    <source>
        <dbReference type="Proteomes" id="UP000887574"/>
    </source>
</evidence>
<evidence type="ECO:0000256" key="7">
    <source>
        <dbReference type="ARBA" id="ARBA00023054"/>
    </source>
</evidence>
<evidence type="ECO:0000259" key="13">
    <source>
        <dbReference type="SMART" id="SM00968"/>
    </source>
</evidence>
<dbReference type="Gene3D" id="1.20.1060.20">
    <property type="match status" value="1"/>
</dbReference>
<feature type="coiled-coil region" evidence="11">
    <location>
        <begin position="806"/>
        <end position="908"/>
    </location>
</feature>
<dbReference type="GO" id="GO:0016887">
    <property type="term" value="F:ATP hydrolysis activity"/>
    <property type="evidence" value="ECO:0007669"/>
    <property type="project" value="InterPro"/>
</dbReference>
<dbReference type="InterPro" id="IPR010935">
    <property type="entry name" value="SMC_hinge"/>
</dbReference>
<dbReference type="SUPFAM" id="SSF52540">
    <property type="entry name" value="P-loop containing nucleoside triphosphate hydrolases"/>
    <property type="match status" value="1"/>
</dbReference>
<dbReference type="GO" id="GO:0005634">
    <property type="term" value="C:nucleus"/>
    <property type="evidence" value="ECO:0007669"/>
    <property type="project" value="UniProtKB-SubCell"/>
</dbReference>
<dbReference type="WBParaSite" id="jg5945">
    <property type="protein sequence ID" value="jg5945"/>
    <property type="gene ID" value="jg5945"/>
</dbReference>
<dbReference type="Proteomes" id="UP000887574">
    <property type="component" value="Unplaced"/>
</dbReference>
<dbReference type="InterPro" id="IPR028468">
    <property type="entry name" value="Smc1_ABC"/>
</dbReference>
<comment type="similarity">
    <text evidence="3">Belongs to the SMC family. SMC1 subfamily.</text>
</comment>
<dbReference type="FunFam" id="1.20.1060.20:FF:000001">
    <property type="entry name" value="Structural maintenance of chromosomes 1A"/>
    <property type="match status" value="1"/>
</dbReference>
<feature type="coiled-coil region" evidence="11">
    <location>
        <begin position="678"/>
        <end position="774"/>
    </location>
</feature>
<dbReference type="InterPro" id="IPR036277">
    <property type="entry name" value="SMC_hinge_sf"/>
</dbReference>
<dbReference type="PANTHER" id="PTHR18937">
    <property type="entry name" value="STRUCTURAL MAINTENANCE OF CHROMOSOMES SMC FAMILY MEMBER"/>
    <property type="match status" value="1"/>
</dbReference>
<dbReference type="GO" id="GO:0005524">
    <property type="term" value="F:ATP binding"/>
    <property type="evidence" value="ECO:0007669"/>
    <property type="project" value="InterPro"/>
</dbReference>
<keyword evidence="8 10" id="KW-0539">Nucleus</keyword>
<dbReference type="GO" id="GO:0051301">
    <property type="term" value="P:cell division"/>
    <property type="evidence" value="ECO:0007669"/>
    <property type="project" value="UniProtKB-KW"/>
</dbReference>
<accession>A0A915EHG8</accession>
<keyword evidence="5" id="KW-0132">Cell division</keyword>
<proteinExistence type="inferred from homology"/>
<name>A0A915EHG8_9BILA</name>
<dbReference type="GO" id="GO:0007062">
    <property type="term" value="P:sister chromatid cohesion"/>
    <property type="evidence" value="ECO:0007669"/>
    <property type="project" value="InterPro"/>
</dbReference>
<reference evidence="15" key="1">
    <citation type="submission" date="2022-11" db="UniProtKB">
        <authorList>
            <consortium name="WormBaseParasite"/>
        </authorList>
    </citation>
    <scope>IDENTIFICATION</scope>
</reference>
<protein>
    <recommendedName>
        <fullName evidence="10">Structural maintenance of chromosomes protein</fullName>
    </recommendedName>
</protein>
<dbReference type="SMART" id="SM00968">
    <property type="entry name" value="SMC_hinge"/>
    <property type="match status" value="1"/>
</dbReference>
<evidence type="ECO:0000256" key="6">
    <source>
        <dbReference type="ARBA" id="ARBA00022776"/>
    </source>
</evidence>
<evidence type="ECO:0000256" key="9">
    <source>
        <dbReference type="ARBA" id="ARBA00023306"/>
    </source>
</evidence>
<dbReference type="CDD" id="cd03275">
    <property type="entry name" value="ABC_SMC1_euk"/>
    <property type="match status" value="1"/>
</dbReference>
<evidence type="ECO:0000256" key="10">
    <source>
        <dbReference type="PIRNR" id="PIRNR005719"/>
    </source>
</evidence>
<dbReference type="InterPro" id="IPR027417">
    <property type="entry name" value="P-loop_NTPase"/>
</dbReference>
<evidence type="ECO:0000256" key="1">
    <source>
        <dbReference type="ARBA" id="ARBA00004123"/>
    </source>
</evidence>
<evidence type="ECO:0000256" key="3">
    <source>
        <dbReference type="ARBA" id="ARBA00005597"/>
    </source>
</evidence>
<dbReference type="PANTHER" id="PTHR18937:SF12">
    <property type="entry name" value="STRUCTURAL MAINTENANCE OF CHROMOSOMES PROTEIN"/>
    <property type="match status" value="1"/>
</dbReference>
<evidence type="ECO:0000256" key="5">
    <source>
        <dbReference type="ARBA" id="ARBA00022618"/>
    </source>
</evidence>
<keyword evidence="7 11" id="KW-0175">Coiled coil</keyword>
<dbReference type="Gene3D" id="3.30.70.1620">
    <property type="match status" value="1"/>
</dbReference>
<keyword evidence="6" id="KW-0498">Mitosis</keyword>
<evidence type="ECO:0000256" key="11">
    <source>
        <dbReference type="SAM" id="Coils"/>
    </source>
</evidence>
<feature type="coiled-coil region" evidence="11">
    <location>
        <begin position="360"/>
        <end position="387"/>
    </location>
</feature>
<organism evidence="14 15">
    <name type="scientific">Ditylenchus dipsaci</name>
    <dbReference type="NCBI Taxonomy" id="166011"/>
    <lineage>
        <taxon>Eukaryota</taxon>
        <taxon>Metazoa</taxon>
        <taxon>Ecdysozoa</taxon>
        <taxon>Nematoda</taxon>
        <taxon>Chromadorea</taxon>
        <taxon>Rhabditida</taxon>
        <taxon>Tylenchina</taxon>
        <taxon>Tylenchomorpha</taxon>
        <taxon>Sphaerularioidea</taxon>
        <taxon>Anguinidae</taxon>
        <taxon>Anguininae</taxon>
        <taxon>Ditylenchus</taxon>
    </lineage>
</organism>
<dbReference type="PIRSF" id="PIRSF005719">
    <property type="entry name" value="SMC"/>
    <property type="match status" value="1"/>
</dbReference>
<dbReference type="GO" id="GO:0003677">
    <property type="term" value="F:DNA binding"/>
    <property type="evidence" value="ECO:0007669"/>
    <property type="project" value="TreeGrafter"/>
</dbReference>
<evidence type="ECO:0000256" key="2">
    <source>
        <dbReference type="ARBA" id="ARBA00004286"/>
    </source>
</evidence>
<dbReference type="Pfam" id="PF02463">
    <property type="entry name" value="SMC_N"/>
    <property type="match status" value="1"/>
</dbReference>
<sequence length="1219" mass="138782">MSSVCAHETLSSGKQAHSCVFNQSPCLSFCFSMGRLYSLELEDFKSFKGKHLIGPFRQFSAIVGPNGSGKSNLMDAISFVLGEKSNNLRVRKLGDLIHGASVNDAKSKKCNVTMSYLLDDDKTTKTFSRSVVSSTAGEFKIDNVLVSQNQYRAALEEINIFIKAKNFLVYQGAVEQIAMQSPKELTQLFEELSRSSEFQEEYDRLRSEVDAAESNAQSNLNKRRDIALEKREAKQEAGEAKKYTTLKEELAAKNRELYMVQLYFVEFSRNAALQQLEALRDQVGETCSAKIQCEKNLSEKQLHVKNLNREMTRIEHKVTREDRKVAAQEPVVTQLKQQMGHIKSKRTDAEKKHLTAQKIAEDYSRNVSDMKEKMEAINAKKQQLNLNPEQVAEYRRLKTEFEKKSIEETQNLDNKRQEQLTDQNAKEAEIEREKKNIENLKETEKEQKEMLANGKISMVNMEKEVRESKERLEAATLSLQEVTKQIADAHGDTAETERQRRQNEAIESLKRVFPEKVHGRLVDLCQPSHKRFQVAVTKILSKYMIGIVCDTGETARECISYLREQHYGPETFLPLSTLDVQPLNEKLREISNPPNVKLCYDVINCNLPIARKALQFVCGNSLVCDTPEHARHLAYGNDRGDRHRAVALDGTQFQPNGVISGGGMDLKARARTWDDKAIKKLKEKRTALQEECSMLHRTRRRELDVEIKRNQLTTLEARIKSTRNEYNKLEEHVNRLQNDLEAATGEINIIEERIRSLTQQMAERCAQIEKLEESSNRIADDIYRDFCANIGIRHIREYEQREMKIHEENSRKMNEFERELDRLRYELEYLQSEDKKASVQKSLEKIEALKTEQKQIEKRFADETAKLVELEESVEELKKSVQEKKTEVEAAENEVVAAKKELAEVDQRLHSEEKGLIQQEQIETRRAQKRHSLLHDCKLHGIEIPLEGGSLDAILLNEQDSAIDDSQPGSSSQSQSQSSQSIGRSEDIKIDYSGLTKAIKKALQSEAETNKVVEKLTKSVQETEAALSKMAAPSTHVNERMDMVKEKEQETSEECEAARKKARVFEPVSQKIDEIYKLLSQNASAQAFLGAQNLEEPYTDGIVFSCIAPGKRFRPMDSLSGGEKTIAALALLFAIHSSNPSPFFVLDEIDAALDNTNIGKVVNYINERSRTDIQLVVISLKEEMYNKADALIGVFPKSTTPCIASGILTFDLENFNPDE</sequence>
<dbReference type="GO" id="GO:0008278">
    <property type="term" value="C:cohesin complex"/>
    <property type="evidence" value="ECO:0007669"/>
    <property type="project" value="InterPro"/>
</dbReference>
<dbReference type="InterPro" id="IPR024704">
    <property type="entry name" value="SMC"/>
</dbReference>
<evidence type="ECO:0000256" key="8">
    <source>
        <dbReference type="ARBA" id="ARBA00023242"/>
    </source>
</evidence>
<keyword evidence="14" id="KW-1185">Reference proteome</keyword>
<dbReference type="SUPFAM" id="SSF75553">
    <property type="entry name" value="Smc hinge domain"/>
    <property type="match status" value="1"/>
</dbReference>
<evidence type="ECO:0000256" key="12">
    <source>
        <dbReference type="SAM" id="MobiDB-lite"/>
    </source>
</evidence>
<comment type="subcellular location">
    <subcellularLocation>
        <location evidence="2">Chromosome</location>
    </subcellularLocation>
    <subcellularLocation>
        <location evidence="1 10">Nucleus</location>
    </subcellularLocation>
</comment>
<feature type="coiled-coil region" evidence="11">
    <location>
        <begin position="195"/>
        <end position="222"/>
    </location>
</feature>
<dbReference type="InterPro" id="IPR003395">
    <property type="entry name" value="RecF/RecN/SMC_N"/>
</dbReference>
<keyword evidence="4" id="KW-0158">Chromosome</keyword>
<evidence type="ECO:0000256" key="4">
    <source>
        <dbReference type="ARBA" id="ARBA00022454"/>
    </source>
</evidence>
<feature type="region of interest" description="Disordered" evidence="12">
    <location>
        <begin position="962"/>
        <end position="986"/>
    </location>
</feature>
<dbReference type="Gene3D" id="3.40.50.300">
    <property type="entry name" value="P-loop containing nucleotide triphosphate hydrolases"/>
    <property type="match status" value="2"/>
</dbReference>